<keyword evidence="3" id="KW-0378">Hydrolase</keyword>
<dbReference type="OrthoDB" id="9789573at2"/>
<dbReference type="Pfam" id="PF12146">
    <property type="entry name" value="Hydrolase_4"/>
    <property type="match status" value="1"/>
</dbReference>
<dbReference type="InterPro" id="IPR029058">
    <property type="entry name" value="AB_hydrolase_fold"/>
</dbReference>
<protein>
    <submittedName>
        <fullName evidence="3">Alpha/beta fold hydrolase</fullName>
    </submittedName>
</protein>
<proteinExistence type="predicted"/>
<dbReference type="InterPro" id="IPR022742">
    <property type="entry name" value="Hydrolase_4"/>
</dbReference>
<dbReference type="EMBL" id="SAWY01000036">
    <property type="protein sequence ID" value="TPH13382.1"/>
    <property type="molecule type" value="Genomic_DNA"/>
</dbReference>
<evidence type="ECO:0000259" key="2">
    <source>
        <dbReference type="Pfam" id="PF12146"/>
    </source>
</evidence>
<dbReference type="RefSeq" id="WP_140604820.1">
    <property type="nucleotide sequence ID" value="NZ_SAWY01000036.1"/>
</dbReference>
<organism evidence="3 4">
    <name type="scientific">Litorilituus lipolyticus</name>
    <dbReference type="NCBI Taxonomy" id="2491017"/>
    <lineage>
        <taxon>Bacteria</taxon>
        <taxon>Pseudomonadati</taxon>
        <taxon>Pseudomonadota</taxon>
        <taxon>Gammaproteobacteria</taxon>
        <taxon>Alteromonadales</taxon>
        <taxon>Colwelliaceae</taxon>
        <taxon>Litorilituus</taxon>
    </lineage>
</organism>
<feature type="domain" description="Serine aminopeptidase S33" evidence="2">
    <location>
        <begin position="190"/>
        <end position="413"/>
    </location>
</feature>
<reference evidence="3 4" key="1">
    <citation type="submission" date="2019-01" db="EMBL/GenBank/DDBJ databases">
        <title>Litorilituus lipolytica sp. nov., isolated from intertidal sand of the Yellow Sea in China.</title>
        <authorList>
            <person name="Liu A."/>
        </authorList>
    </citation>
    <scope>NUCLEOTIDE SEQUENCE [LARGE SCALE GENOMIC DNA]</scope>
    <source>
        <strain evidence="3 4">RZ04</strain>
    </source>
</reference>
<evidence type="ECO:0000313" key="4">
    <source>
        <dbReference type="Proteomes" id="UP000315303"/>
    </source>
</evidence>
<dbReference type="PANTHER" id="PTHR43265">
    <property type="entry name" value="ESTERASE ESTD"/>
    <property type="match status" value="1"/>
</dbReference>
<comment type="caution">
    <text evidence="3">The sequence shown here is derived from an EMBL/GenBank/DDBJ whole genome shotgun (WGS) entry which is preliminary data.</text>
</comment>
<evidence type="ECO:0000313" key="3">
    <source>
        <dbReference type="EMBL" id="TPH13382.1"/>
    </source>
</evidence>
<dbReference type="SUPFAM" id="SSF53474">
    <property type="entry name" value="alpha/beta-Hydrolases"/>
    <property type="match status" value="1"/>
</dbReference>
<accession>A0A502KP53</accession>
<name>A0A502KP53_9GAMM</name>
<feature type="chain" id="PRO_5021257712" evidence="1">
    <location>
        <begin position="23"/>
        <end position="449"/>
    </location>
</feature>
<keyword evidence="4" id="KW-1185">Reference proteome</keyword>
<dbReference type="Proteomes" id="UP000315303">
    <property type="component" value="Unassembled WGS sequence"/>
</dbReference>
<feature type="signal peptide" evidence="1">
    <location>
        <begin position="1"/>
        <end position="22"/>
    </location>
</feature>
<gene>
    <name evidence="3" type="ORF">EPA86_14430</name>
</gene>
<dbReference type="GO" id="GO:0052689">
    <property type="term" value="F:carboxylic ester hydrolase activity"/>
    <property type="evidence" value="ECO:0007669"/>
    <property type="project" value="TreeGrafter"/>
</dbReference>
<sequence length="449" mass="48658">MNKLLNFLFMTSLVLTTGNAIANEPLIGSWQGNLAVSPTQSIALIFHFTQESDKLKATLDVPIQHQYGLAFNKSTLESDQLSLALDAANIQYQAKIIDGELIGTYSQGGFKAPLKLKPTTTVSKRKKKVQEVTDIAPYTIEQVSFPNTVDGHTLSGTFTSPKGAVKAIAILLSGSGPTTRDADVFGHKVFAVLADQLTRKGIAVLRFDDRGVGKSTGDFATATSADFATDANAAYQFLATQVRFKHSKIGFIGHSEGGLIGAIAAANNQKIDFFVSLAGPGTSGGQILIDQSYAVQKIRGLDSKKLQESDKVQRQIIHAIENGISSDELVTLMTSLNISQAQAETQSKQMTSPWFEFFINTNPKQYFKKLTMPVLALNGALDLQVIAKQNIDGITKAVDPLLLTSKIYPQLNHLFQPAISGLPEEYSKIDITFSEQVSADISQWIKALN</sequence>
<evidence type="ECO:0000256" key="1">
    <source>
        <dbReference type="SAM" id="SignalP"/>
    </source>
</evidence>
<keyword evidence="1" id="KW-0732">Signal</keyword>
<dbReference type="AlphaFoldDB" id="A0A502KP53"/>
<dbReference type="InterPro" id="IPR053145">
    <property type="entry name" value="AB_hydrolase_Est10"/>
</dbReference>
<dbReference type="PANTHER" id="PTHR43265:SF1">
    <property type="entry name" value="ESTERASE ESTD"/>
    <property type="match status" value="1"/>
</dbReference>
<dbReference type="Gene3D" id="3.40.50.1820">
    <property type="entry name" value="alpha/beta hydrolase"/>
    <property type="match status" value="1"/>
</dbReference>